<proteinExistence type="predicted"/>
<reference evidence="2" key="1">
    <citation type="submission" date="2017-01" db="EMBL/GenBank/DDBJ databases">
        <authorList>
            <person name="Brunel B."/>
        </authorList>
    </citation>
    <scope>NUCLEOTIDE SEQUENCE [LARGE SCALE GENOMIC DNA]</scope>
</reference>
<dbReference type="RefSeq" id="WP_077381608.1">
    <property type="nucleotide sequence ID" value="NZ_FTPD01000045.1"/>
</dbReference>
<sequence>MVRKLSDMIVMLPGITGSVLQEGGRDVWAVSGQAAWRALTSGGRSLQDLRLKSGEPDSIVATRVIDDAHIVPGLVKIDGYTSISRMIGKAFEVVGGSVTEDHAANYIEFPYDWRLDNRVNARRLEQLVNDRLRRWREYSHNPNARVIFVAHSMGGLVARYYLEVLEGWKNCRALITFGTPYRGSFNALDFLANGYKRLFLDLTEAMRSFPSVYQLLPIYEALWSGDKYVRVAEAGHLPGIDPVLAADALRFHREIEKKVEEHQQNPTYRDSGYVTMPVVGTRQPTKQSAILKDGKVTVEFAMPSWIDAGLDGGDGTVPRASAIPIELSDAHHNSFVPERHGSLQCNRSVLDDLQGRLEQTQVRGMRNIRGPEDKITTTGQAALSLDLEDLYLADEPVTFRAKLLDAKQVFGKVQGLIEPVDALASQQTIDFNESEDGWAVTLDGLPPGLYRIQVRTAEGGPLAPQPVRDLFEVAGAGR</sequence>
<dbReference type="InterPro" id="IPR003386">
    <property type="entry name" value="LACT/PDAT_acylTrfase"/>
</dbReference>
<organism evidence="1 2">
    <name type="scientific">Mesorhizobium prunaredense</name>
    <dbReference type="NCBI Taxonomy" id="1631249"/>
    <lineage>
        <taxon>Bacteria</taxon>
        <taxon>Pseudomonadati</taxon>
        <taxon>Pseudomonadota</taxon>
        <taxon>Alphaproteobacteria</taxon>
        <taxon>Hyphomicrobiales</taxon>
        <taxon>Phyllobacteriaceae</taxon>
        <taxon>Mesorhizobium</taxon>
    </lineage>
</organism>
<dbReference type="InterPro" id="IPR029058">
    <property type="entry name" value="AB_hydrolase_fold"/>
</dbReference>
<dbReference type="PANTHER" id="PTHR11440">
    <property type="entry name" value="LECITHIN-CHOLESTEROL ACYLTRANSFERASE-RELATED"/>
    <property type="match status" value="1"/>
</dbReference>
<name>A0A1R3VH57_9HYPH</name>
<accession>A0A1R3VH57</accession>
<dbReference type="GO" id="GO:0006629">
    <property type="term" value="P:lipid metabolic process"/>
    <property type="evidence" value="ECO:0007669"/>
    <property type="project" value="InterPro"/>
</dbReference>
<dbReference type="GO" id="GO:0008374">
    <property type="term" value="F:O-acyltransferase activity"/>
    <property type="evidence" value="ECO:0007669"/>
    <property type="project" value="InterPro"/>
</dbReference>
<evidence type="ECO:0000313" key="1">
    <source>
        <dbReference type="EMBL" id="SIT58604.1"/>
    </source>
</evidence>
<dbReference type="STRING" id="1631249.BQ8794_50706"/>
<keyword evidence="2" id="KW-1185">Reference proteome</keyword>
<dbReference type="SUPFAM" id="SSF53474">
    <property type="entry name" value="alpha/beta-Hydrolases"/>
    <property type="match status" value="1"/>
</dbReference>
<dbReference type="Proteomes" id="UP000188388">
    <property type="component" value="Unassembled WGS sequence"/>
</dbReference>
<evidence type="ECO:0000313" key="2">
    <source>
        <dbReference type="Proteomes" id="UP000188388"/>
    </source>
</evidence>
<dbReference type="AlphaFoldDB" id="A0A1R3VH57"/>
<protein>
    <recommendedName>
        <fullName evidence="3">Lecithin:cholesterol acyltransferase</fullName>
    </recommendedName>
</protein>
<gene>
    <name evidence="1" type="ORF">BQ8794_50706</name>
</gene>
<dbReference type="Pfam" id="PF02450">
    <property type="entry name" value="LCAT"/>
    <property type="match status" value="1"/>
</dbReference>
<dbReference type="EMBL" id="FTPD01000045">
    <property type="protein sequence ID" value="SIT58604.1"/>
    <property type="molecule type" value="Genomic_DNA"/>
</dbReference>
<evidence type="ECO:0008006" key="3">
    <source>
        <dbReference type="Google" id="ProtNLM"/>
    </source>
</evidence>
<dbReference type="Gene3D" id="3.40.50.1820">
    <property type="entry name" value="alpha/beta hydrolase"/>
    <property type="match status" value="1"/>
</dbReference>